<evidence type="ECO:0000256" key="1">
    <source>
        <dbReference type="SAM" id="MobiDB-lite"/>
    </source>
</evidence>
<accession>A0A225DR05</accession>
<gene>
    <name evidence="2" type="ORF">FRUB_04940</name>
</gene>
<name>A0A225DR05_9BACT</name>
<keyword evidence="3" id="KW-1185">Reference proteome</keyword>
<comment type="caution">
    <text evidence="2">The sequence shown here is derived from an EMBL/GenBank/DDBJ whole genome shotgun (WGS) entry which is preliminary data.</text>
</comment>
<sequence>MGRQRRDILGLDVIVRPFQPEAAEFSHPLPQLLLEGERRRGGGGAFRGRSSAP</sequence>
<organism evidence="2 3">
    <name type="scientific">Fimbriiglobus ruber</name>
    <dbReference type="NCBI Taxonomy" id="1908690"/>
    <lineage>
        <taxon>Bacteria</taxon>
        <taxon>Pseudomonadati</taxon>
        <taxon>Planctomycetota</taxon>
        <taxon>Planctomycetia</taxon>
        <taxon>Gemmatales</taxon>
        <taxon>Gemmataceae</taxon>
        <taxon>Fimbriiglobus</taxon>
    </lineage>
</organism>
<protein>
    <submittedName>
        <fullName evidence="2">Uncharacterized protein</fullName>
    </submittedName>
</protein>
<dbReference type="AlphaFoldDB" id="A0A225DR05"/>
<dbReference type="Proteomes" id="UP000214646">
    <property type="component" value="Unassembled WGS sequence"/>
</dbReference>
<proteinExistence type="predicted"/>
<reference evidence="3" key="1">
    <citation type="submission" date="2017-06" db="EMBL/GenBank/DDBJ databases">
        <title>Genome analysis of Fimbriiglobus ruber SP5, the first member of the order Planctomycetales with confirmed chitinolytic capability.</title>
        <authorList>
            <person name="Ravin N.V."/>
            <person name="Rakitin A.L."/>
            <person name="Ivanova A.A."/>
            <person name="Beletsky A.V."/>
            <person name="Kulichevskaya I.S."/>
            <person name="Mardanov A.V."/>
            <person name="Dedysh S.N."/>
        </authorList>
    </citation>
    <scope>NUCLEOTIDE SEQUENCE [LARGE SCALE GENOMIC DNA]</scope>
    <source>
        <strain evidence="3">SP5</strain>
    </source>
</reference>
<feature type="region of interest" description="Disordered" evidence="1">
    <location>
        <begin position="34"/>
        <end position="53"/>
    </location>
</feature>
<evidence type="ECO:0000313" key="3">
    <source>
        <dbReference type="Proteomes" id="UP000214646"/>
    </source>
</evidence>
<dbReference type="EMBL" id="NIDE01000007">
    <property type="protein sequence ID" value="OWK41048.1"/>
    <property type="molecule type" value="Genomic_DNA"/>
</dbReference>
<evidence type="ECO:0000313" key="2">
    <source>
        <dbReference type="EMBL" id="OWK41048.1"/>
    </source>
</evidence>